<dbReference type="Proteomes" id="UP001159363">
    <property type="component" value="Chromosome 1"/>
</dbReference>
<dbReference type="InterPro" id="IPR004119">
    <property type="entry name" value="EcKL"/>
</dbReference>
<dbReference type="PANTHER" id="PTHR11012">
    <property type="entry name" value="PROTEIN KINASE-LIKE DOMAIN-CONTAINING"/>
    <property type="match status" value="1"/>
</dbReference>
<organism evidence="2 3">
    <name type="scientific">Dryococelus australis</name>
    <dbReference type="NCBI Taxonomy" id="614101"/>
    <lineage>
        <taxon>Eukaryota</taxon>
        <taxon>Metazoa</taxon>
        <taxon>Ecdysozoa</taxon>
        <taxon>Arthropoda</taxon>
        <taxon>Hexapoda</taxon>
        <taxon>Insecta</taxon>
        <taxon>Pterygota</taxon>
        <taxon>Neoptera</taxon>
        <taxon>Polyneoptera</taxon>
        <taxon>Phasmatodea</taxon>
        <taxon>Verophasmatodea</taxon>
        <taxon>Anareolatae</taxon>
        <taxon>Phasmatidae</taxon>
        <taxon>Eurycanthinae</taxon>
        <taxon>Dryococelus</taxon>
    </lineage>
</organism>
<gene>
    <name evidence="2" type="ORF">PR048_000839</name>
</gene>
<comment type="caution">
    <text evidence="2">The sequence shown here is derived from an EMBL/GenBank/DDBJ whole genome shotgun (WGS) entry which is preliminary data.</text>
</comment>
<protein>
    <recommendedName>
        <fullName evidence="1">CHK kinase-like domain-containing protein</fullName>
    </recommendedName>
</protein>
<dbReference type="SMART" id="SM00587">
    <property type="entry name" value="CHK"/>
    <property type="match status" value="1"/>
</dbReference>
<dbReference type="Pfam" id="PF02958">
    <property type="entry name" value="EcKL"/>
    <property type="match status" value="1"/>
</dbReference>
<name>A0ABQ9IGM6_9NEOP</name>
<proteinExistence type="predicted"/>
<sequence>MKQQLSPKGNRLNVLSHGDLWVNNLLFKYNDVTGSVEDVKMVDFQLGIYSSCAIDLQYFIYTSPTDEVRVDHTEEMLREYHNDLCSTLQLPGQAKKAVTLQELMDEYERKGFYGFSMCLLVLPIILADSENAADFEAVLNG</sequence>
<dbReference type="PANTHER" id="PTHR11012:SF56">
    <property type="entry name" value="CHK KINASE-LIKE DOMAIN-CONTAINING PROTEIN-RELATED"/>
    <property type="match status" value="1"/>
</dbReference>
<evidence type="ECO:0000259" key="1">
    <source>
        <dbReference type="SMART" id="SM00587"/>
    </source>
</evidence>
<dbReference type="InterPro" id="IPR011009">
    <property type="entry name" value="Kinase-like_dom_sf"/>
</dbReference>
<keyword evidence="3" id="KW-1185">Reference proteome</keyword>
<dbReference type="InterPro" id="IPR015897">
    <property type="entry name" value="CHK_kinase-like"/>
</dbReference>
<feature type="domain" description="CHK kinase-like" evidence="1">
    <location>
        <begin position="1"/>
        <end position="90"/>
    </location>
</feature>
<evidence type="ECO:0000313" key="2">
    <source>
        <dbReference type="EMBL" id="KAJ8895506.1"/>
    </source>
</evidence>
<dbReference type="SUPFAM" id="SSF56112">
    <property type="entry name" value="Protein kinase-like (PK-like)"/>
    <property type="match status" value="1"/>
</dbReference>
<dbReference type="Gene3D" id="3.90.1200.10">
    <property type="match status" value="1"/>
</dbReference>
<dbReference type="EMBL" id="JARBHB010000001">
    <property type="protein sequence ID" value="KAJ8895506.1"/>
    <property type="molecule type" value="Genomic_DNA"/>
</dbReference>
<evidence type="ECO:0000313" key="3">
    <source>
        <dbReference type="Proteomes" id="UP001159363"/>
    </source>
</evidence>
<accession>A0ABQ9IGM6</accession>
<reference evidence="2 3" key="1">
    <citation type="submission" date="2023-02" db="EMBL/GenBank/DDBJ databases">
        <title>LHISI_Scaffold_Assembly.</title>
        <authorList>
            <person name="Stuart O.P."/>
            <person name="Cleave R."/>
            <person name="Magrath M.J.L."/>
            <person name="Mikheyev A.S."/>
        </authorList>
    </citation>
    <scope>NUCLEOTIDE SEQUENCE [LARGE SCALE GENOMIC DNA]</scope>
    <source>
        <strain evidence="2">Daus_M_001</strain>
        <tissue evidence="2">Leg muscle</tissue>
    </source>
</reference>